<organism evidence="1 2">
    <name type="scientific">Deinococcus puniceus</name>
    <dbReference type="NCBI Taxonomy" id="1182568"/>
    <lineage>
        <taxon>Bacteria</taxon>
        <taxon>Thermotogati</taxon>
        <taxon>Deinococcota</taxon>
        <taxon>Deinococci</taxon>
        <taxon>Deinococcales</taxon>
        <taxon>Deinococcaceae</taxon>
        <taxon>Deinococcus</taxon>
    </lineage>
</organism>
<gene>
    <name evidence="1" type="ORF">SU48_07550</name>
</gene>
<name>A0A172T9E2_9DEIO</name>
<sequence>MTQPAPLVFVYNADGGVLNGLKDLWIKTVRPQDYECQLCAVTYGPLGMKREWRDFVRGLGPNVRFLHRDELRAEYGLDGVPLPAAFEVQPDGTLQEWLSAAEMRSFGTLDDLMGAVGRRVHGGGVGVPETSVYRV</sequence>
<dbReference type="PATRIC" id="fig|1182568.3.peg.1569"/>
<accession>A0A172T9E2</accession>
<dbReference type="KEGG" id="dpu:SU48_07550"/>
<dbReference type="EMBL" id="CP011387">
    <property type="protein sequence ID" value="ANE43648.1"/>
    <property type="molecule type" value="Genomic_DNA"/>
</dbReference>
<reference evidence="1 2" key="1">
    <citation type="submission" date="2015-01" db="EMBL/GenBank/DDBJ databases">
        <title>Deinococcus puniceus/DY1/ whole genome sequencing.</title>
        <authorList>
            <person name="Kim M.K."/>
            <person name="Srinivasan S."/>
            <person name="Lee J.-J."/>
        </authorList>
    </citation>
    <scope>NUCLEOTIDE SEQUENCE [LARGE SCALE GENOMIC DNA]</scope>
    <source>
        <strain evidence="1 2">DY1</strain>
    </source>
</reference>
<protein>
    <recommendedName>
        <fullName evidence="3">GTPase</fullName>
    </recommendedName>
</protein>
<keyword evidence="2" id="KW-1185">Reference proteome</keyword>
<dbReference type="OrthoDB" id="572467at2"/>
<dbReference type="Proteomes" id="UP000077363">
    <property type="component" value="Chromosome"/>
</dbReference>
<evidence type="ECO:0008006" key="3">
    <source>
        <dbReference type="Google" id="ProtNLM"/>
    </source>
</evidence>
<dbReference type="STRING" id="1182568.SU48_07550"/>
<evidence type="ECO:0000313" key="2">
    <source>
        <dbReference type="Proteomes" id="UP000077363"/>
    </source>
</evidence>
<evidence type="ECO:0000313" key="1">
    <source>
        <dbReference type="EMBL" id="ANE43648.1"/>
    </source>
</evidence>
<dbReference type="RefSeq" id="WP_064014716.1">
    <property type="nucleotide sequence ID" value="NZ_CP011387.1"/>
</dbReference>
<dbReference type="AlphaFoldDB" id="A0A172T9E2"/>
<proteinExistence type="predicted"/>